<gene>
    <name evidence="2" type="ORF">Vau01_113870</name>
</gene>
<dbReference type="EMBL" id="BOPG01000103">
    <property type="protein sequence ID" value="GIJ63871.1"/>
    <property type="molecule type" value="Genomic_DNA"/>
</dbReference>
<sequence>MINDVNSSGTAVAQSVIENTFEFMTPWVIVDGRKTALPGMASGSATGINERGDVVGGRGVPAS</sequence>
<comment type="caution">
    <text evidence="2">The sequence shown here is derived from an EMBL/GenBank/DDBJ whole genome shotgun (WGS) entry which is preliminary data.</text>
</comment>
<dbReference type="Proteomes" id="UP000612585">
    <property type="component" value="Unassembled WGS sequence"/>
</dbReference>
<proteinExistence type="predicted"/>
<evidence type="ECO:0000313" key="3">
    <source>
        <dbReference type="Proteomes" id="UP000612585"/>
    </source>
</evidence>
<organism evidence="2 3">
    <name type="scientific">Virgisporangium aurantiacum</name>
    <dbReference type="NCBI Taxonomy" id="175570"/>
    <lineage>
        <taxon>Bacteria</taxon>
        <taxon>Bacillati</taxon>
        <taxon>Actinomycetota</taxon>
        <taxon>Actinomycetes</taxon>
        <taxon>Micromonosporales</taxon>
        <taxon>Micromonosporaceae</taxon>
        <taxon>Virgisporangium</taxon>
    </lineage>
</organism>
<keyword evidence="3" id="KW-1185">Reference proteome</keyword>
<feature type="region of interest" description="Disordered" evidence="1">
    <location>
        <begin position="42"/>
        <end position="63"/>
    </location>
</feature>
<dbReference type="AlphaFoldDB" id="A0A8J3ZHE3"/>
<name>A0A8J3ZHE3_9ACTN</name>
<evidence type="ECO:0000313" key="2">
    <source>
        <dbReference type="EMBL" id="GIJ63871.1"/>
    </source>
</evidence>
<protein>
    <submittedName>
        <fullName evidence="2">Uncharacterized protein</fullName>
    </submittedName>
</protein>
<evidence type="ECO:0000256" key="1">
    <source>
        <dbReference type="SAM" id="MobiDB-lite"/>
    </source>
</evidence>
<reference evidence="2" key="1">
    <citation type="submission" date="2021-01" db="EMBL/GenBank/DDBJ databases">
        <title>Whole genome shotgun sequence of Virgisporangium aurantiacum NBRC 16421.</title>
        <authorList>
            <person name="Komaki H."/>
            <person name="Tamura T."/>
        </authorList>
    </citation>
    <scope>NUCLEOTIDE SEQUENCE</scope>
    <source>
        <strain evidence="2">NBRC 16421</strain>
    </source>
</reference>
<accession>A0A8J3ZHE3</accession>
<feature type="compositionally biased region" description="Gly residues" evidence="1">
    <location>
        <begin position="54"/>
        <end position="63"/>
    </location>
</feature>
<dbReference type="RefSeq" id="WP_204011292.1">
    <property type="nucleotide sequence ID" value="NZ_BOPG01000103.1"/>
</dbReference>